<evidence type="ECO:0000313" key="2">
    <source>
        <dbReference type="Proteomes" id="UP000036790"/>
    </source>
</evidence>
<proteinExistence type="predicted"/>
<dbReference type="RefSeq" id="WP_029217606.1">
    <property type="nucleotide sequence ID" value="NZ_CP036251.1"/>
</dbReference>
<reference evidence="1 2" key="1">
    <citation type="submission" date="2015-07" db="EMBL/GenBank/DDBJ databases">
        <authorList>
            <consortium name="Consortium for Microbial Forensics and Genomics (microFORGE)"/>
            <person name="Knight B.M."/>
            <person name="Roberts D.P."/>
            <person name="Lin D."/>
            <person name="Hari K."/>
            <person name="Fletcher J."/>
            <person name="Melcher U."/>
            <person name="Blagden T."/>
            <person name="Winegar R.A."/>
        </authorList>
    </citation>
    <scope>NUCLEOTIDE SEQUENCE [LARGE SCALE GENOMIC DNA]</scope>
    <source>
        <strain evidence="1 2">X11-5A</strain>
    </source>
</reference>
<organism evidence="1 2">
    <name type="scientific">Xanthomonas oryzae</name>
    <dbReference type="NCBI Taxonomy" id="347"/>
    <lineage>
        <taxon>Bacteria</taxon>
        <taxon>Pseudomonadati</taxon>
        <taxon>Pseudomonadota</taxon>
        <taxon>Gammaproteobacteria</taxon>
        <taxon>Lysobacterales</taxon>
        <taxon>Lysobacteraceae</taxon>
        <taxon>Xanthomonas</taxon>
    </lineage>
</organism>
<evidence type="ECO:0000313" key="1">
    <source>
        <dbReference type="EMBL" id="KOR44334.1"/>
    </source>
</evidence>
<name>A0AAP0ZKY6_9XANT</name>
<sequence length="72" mass="7907">MYAFAGIEPLDQSLQNMIAQLTDVLARVHGNDTCAQDFMLVQKPAVSVDDAATRSQQLIELFQAAARRNALD</sequence>
<gene>
    <name evidence="1" type="ORF">ADT25_11000</name>
</gene>
<reference evidence="1 2" key="2">
    <citation type="submission" date="2015-09" db="EMBL/GenBank/DDBJ databases">
        <title>Draft genome sequence of Xanthomonas oryzae pv. USA str. X11-5A.</title>
        <authorList>
            <person name="Knight B.M."/>
            <person name="Roberts D.P."/>
            <person name="Lin D."/>
            <person name="Hari K."/>
            <person name="Fletcher J."/>
            <person name="Melcher U."/>
            <person name="Blagden T."/>
            <person name="Winegar R.A."/>
        </authorList>
    </citation>
    <scope>NUCLEOTIDE SEQUENCE [LARGE SCALE GENOMIC DNA]</scope>
    <source>
        <strain evidence="1 2">X11-5A</strain>
    </source>
</reference>
<dbReference type="EMBL" id="LHUJ01000198">
    <property type="protein sequence ID" value="KOR44334.1"/>
    <property type="molecule type" value="Genomic_DNA"/>
</dbReference>
<protein>
    <submittedName>
        <fullName evidence="1">Uncharacterized protein</fullName>
    </submittedName>
</protein>
<comment type="caution">
    <text evidence="1">The sequence shown here is derived from an EMBL/GenBank/DDBJ whole genome shotgun (WGS) entry which is preliminary data.</text>
</comment>
<dbReference type="AlphaFoldDB" id="A0AAP0ZKY6"/>
<accession>A0AAP0ZKY6</accession>
<dbReference type="Proteomes" id="UP000036790">
    <property type="component" value="Unassembled WGS sequence"/>
</dbReference>